<feature type="domain" description="N-acetyltransferase" evidence="2">
    <location>
        <begin position="1"/>
        <end position="159"/>
    </location>
</feature>
<proteinExistence type="predicted"/>
<evidence type="ECO:0000313" key="4">
    <source>
        <dbReference type="Proteomes" id="UP001442841"/>
    </source>
</evidence>
<evidence type="ECO:0000313" key="3">
    <source>
        <dbReference type="EMBL" id="XAN06024.1"/>
    </source>
</evidence>
<dbReference type="InterPro" id="IPR050769">
    <property type="entry name" value="NAT_camello-type"/>
</dbReference>
<dbReference type="Pfam" id="PF00583">
    <property type="entry name" value="Acetyltransf_1"/>
    <property type="match status" value="1"/>
</dbReference>
<sequence length="160" mass="17018">MQIALATPDQYARISAATLAAYAEFEAADEAYRRKLGDSAARAAEAELWVALDGDRVLGSVTRCPVGSPWRQVAGEGEGEFRMLAVDPAAQGSGVGVALVRHVLDRCRAGGDHTVVLSTSTEMLTAHGMYARLGFTRMPERDWSPVPGVGLLVYGRALDA</sequence>
<dbReference type="InterPro" id="IPR000182">
    <property type="entry name" value="GNAT_dom"/>
</dbReference>
<keyword evidence="1" id="KW-0808">Transferase</keyword>
<dbReference type="Gene3D" id="3.40.630.30">
    <property type="match status" value="1"/>
</dbReference>
<dbReference type="EMBL" id="CP154795">
    <property type="protein sequence ID" value="XAN06024.1"/>
    <property type="molecule type" value="Genomic_DNA"/>
</dbReference>
<dbReference type="SUPFAM" id="SSF55729">
    <property type="entry name" value="Acyl-CoA N-acyltransferases (Nat)"/>
    <property type="match status" value="1"/>
</dbReference>
<dbReference type="InterPro" id="IPR016181">
    <property type="entry name" value="Acyl_CoA_acyltransferase"/>
</dbReference>
<name>A0ABZ3FLS4_9ACTN</name>
<evidence type="ECO:0000256" key="1">
    <source>
        <dbReference type="ARBA" id="ARBA00022679"/>
    </source>
</evidence>
<evidence type="ECO:0000259" key="2">
    <source>
        <dbReference type="PROSITE" id="PS51186"/>
    </source>
</evidence>
<organism evidence="3 4">
    <name type="scientific">Ammonicoccus fulvus</name>
    <dbReference type="NCBI Taxonomy" id="3138240"/>
    <lineage>
        <taxon>Bacteria</taxon>
        <taxon>Bacillati</taxon>
        <taxon>Actinomycetota</taxon>
        <taxon>Actinomycetes</taxon>
        <taxon>Propionibacteriales</taxon>
        <taxon>Propionibacteriaceae</taxon>
        <taxon>Ammonicoccus</taxon>
    </lineage>
</organism>
<dbReference type="PANTHER" id="PTHR13947">
    <property type="entry name" value="GNAT FAMILY N-ACETYLTRANSFERASE"/>
    <property type="match status" value="1"/>
</dbReference>
<dbReference type="RefSeq" id="WP_425307462.1">
    <property type="nucleotide sequence ID" value="NZ_CP154795.1"/>
</dbReference>
<keyword evidence="4" id="KW-1185">Reference proteome</keyword>
<dbReference type="CDD" id="cd04301">
    <property type="entry name" value="NAT_SF"/>
    <property type="match status" value="1"/>
</dbReference>
<reference evidence="3 4" key="1">
    <citation type="submission" date="2024-04" db="EMBL/GenBank/DDBJ databases">
        <title>Isolation of an actinomycete strain from pig manure.</title>
        <authorList>
            <person name="Gong T."/>
            <person name="Yu Z."/>
            <person name="An M."/>
            <person name="Wei C."/>
            <person name="Yang W."/>
            <person name="Liu L."/>
        </authorList>
    </citation>
    <scope>NUCLEOTIDE SEQUENCE [LARGE SCALE GENOMIC DNA]</scope>
    <source>
        <strain evidence="3 4">ZF39</strain>
    </source>
</reference>
<gene>
    <name evidence="3" type="ORF">AADG42_01445</name>
</gene>
<dbReference type="PROSITE" id="PS51186">
    <property type="entry name" value="GNAT"/>
    <property type="match status" value="1"/>
</dbReference>
<accession>A0ABZ3FLS4</accession>
<dbReference type="PANTHER" id="PTHR13947:SF37">
    <property type="entry name" value="LD18367P"/>
    <property type="match status" value="1"/>
</dbReference>
<protein>
    <submittedName>
        <fullName evidence="3">GNAT family N-acetyltransferase</fullName>
    </submittedName>
</protein>
<dbReference type="Proteomes" id="UP001442841">
    <property type="component" value="Chromosome"/>
</dbReference>